<dbReference type="SUPFAM" id="SSF53474">
    <property type="entry name" value="alpha/beta-Hydrolases"/>
    <property type="match status" value="1"/>
</dbReference>
<dbReference type="Gene3D" id="3.40.50.1820">
    <property type="entry name" value="alpha/beta hydrolase"/>
    <property type="match status" value="1"/>
</dbReference>
<evidence type="ECO:0000256" key="1">
    <source>
        <dbReference type="SAM" id="SignalP"/>
    </source>
</evidence>
<name>A0A365GX30_9ACTN</name>
<gene>
    <name evidence="2" type="ORF">DPM19_30615</name>
</gene>
<evidence type="ECO:0000313" key="2">
    <source>
        <dbReference type="EMBL" id="RAY11380.1"/>
    </source>
</evidence>
<accession>A0A365GX30</accession>
<evidence type="ECO:0000313" key="3">
    <source>
        <dbReference type="Proteomes" id="UP000251891"/>
    </source>
</evidence>
<evidence type="ECO:0008006" key="4">
    <source>
        <dbReference type="Google" id="ProtNLM"/>
    </source>
</evidence>
<protein>
    <recommendedName>
        <fullName evidence="4">Alpha/beta hydrolase</fullName>
    </recommendedName>
</protein>
<dbReference type="AlphaFoldDB" id="A0A365GX30"/>
<dbReference type="EMBL" id="QLYX01000019">
    <property type="protein sequence ID" value="RAY11380.1"/>
    <property type="molecule type" value="Genomic_DNA"/>
</dbReference>
<dbReference type="Proteomes" id="UP000251891">
    <property type="component" value="Unassembled WGS sequence"/>
</dbReference>
<keyword evidence="1" id="KW-0732">Signal</keyword>
<feature type="chain" id="PRO_5016850000" description="Alpha/beta hydrolase" evidence="1">
    <location>
        <begin position="23"/>
        <end position="224"/>
    </location>
</feature>
<organism evidence="2 3">
    <name type="scientific">Actinomadura craniellae</name>
    <dbReference type="NCBI Taxonomy" id="2231787"/>
    <lineage>
        <taxon>Bacteria</taxon>
        <taxon>Bacillati</taxon>
        <taxon>Actinomycetota</taxon>
        <taxon>Actinomycetes</taxon>
        <taxon>Streptosporangiales</taxon>
        <taxon>Thermomonosporaceae</taxon>
        <taxon>Actinomadura</taxon>
    </lineage>
</organism>
<comment type="caution">
    <text evidence="2">The sequence shown here is derived from an EMBL/GenBank/DDBJ whole genome shotgun (WGS) entry which is preliminary data.</text>
</comment>
<feature type="signal peptide" evidence="1">
    <location>
        <begin position="1"/>
        <end position="22"/>
    </location>
</feature>
<sequence length="224" mass="23671">MLAAIAVGAALLVPRTVAIARAAGTVPHRGMLVTVHPLGTLTADQVRTALTGAGFDTGSVRYDVDAYRLVYRTADTRNRPVTASGLFVLPRSGERRLHTVSLARGTAIHRADMPAEGWDRGPALGYAAAGFAAVTPDHPGTNAPAETTASLDMLRAARDHALRSGRQLDRQVFVTGLSQGATAAQGLARVLRDGADPWFRLRAVVLESDRPTGSDIVRQFATLS</sequence>
<dbReference type="InterPro" id="IPR029058">
    <property type="entry name" value="AB_hydrolase_fold"/>
</dbReference>
<reference evidence="2 3" key="1">
    <citation type="submission" date="2018-06" db="EMBL/GenBank/DDBJ databases">
        <title>Actinomadura craniellae sp. nov. isolated from marine sponge Craniella sp.</title>
        <authorList>
            <person name="Li L."/>
            <person name="Xu Q.H."/>
            <person name="Lin H.W."/>
            <person name="Lu Y.H."/>
        </authorList>
    </citation>
    <scope>NUCLEOTIDE SEQUENCE [LARGE SCALE GENOMIC DNA]</scope>
    <source>
        <strain evidence="2 3">LHW63021</strain>
    </source>
</reference>
<keyword evidence="3" id="KW-1185">Reference proteome</keyword>
<proteinExistence type="predicted"/>